<keyword evidence="4" id="KW-1185">Reference proteome</keyword>
<dbReference type="Proteomes" id="UP001163046">
    <property type="component" value="Unassembled WGS sequence"/>
</dbReference>
<evidence type="ECO:0000313" key="4">
    <source>
        <dbReference type="Proteomes" id="UP001163046"/>
    </source>
</evidence>
<accession>A0A9W9YK66</accession>
<evidence type="ECO:0000259" key="2">
    <source>
        <dbReference type="PROSITE" id="PS50174"/>
    </source>
</evidence>
<dbReference type="EMBL" id="MU827349">
    <property type="protein sequence ID" value="KAJ7352719.1"/>
    <property type="molecule type" value="Genomic_DNA"/>
</dbReference>
<dbReference type="AlphaFoldDB" id="A0A9W9YK66"/>
<reference evidence="3" key="1">
    <citation type="submission" date="2023-01" db="EMBL/GenBank/DDBJ databases">
        <title>Genome assembly of the deep-sea coral Lophelia pertusa.</title>
        <authorList>
            <person name="Herrera S."/>
            <person name="Cordes E."/>
        </authorList>
    </citation>
    <scope>NUCLEOTIDE SEQUENCE</scope>
    <source>
        <strain evidence="3">USNM1676648</strain>
        <tissue evidence="3">Polyp</tissue>
    </source>
</reference>
<dbReference type="SMART" id="SM00443">
    <property type="entry name" value="G_patch"/>
    <property type="match status" value="1"/>
</dbReference>
<protein>
    <submittedName>
        <fullName evidence="3">G patch domain-containing protein 2</fullName>
    </submittedName>
</protein>
<proteinExistence type="predicted"/>
<feature type="region of interest" description="Disordered" evidence="1">
    <location>
        <begin position="39"/>
        <end position="90"/>
    </location>
</feature>
<dbReference type="Pfam" id="PF01585">
    <property type="entry name" value="G-patch"/>
    <property type="match status" value="1"/>
</dbReference>
<evidence type="ECO:0000256" key="1">
    <source>
        <dbReference type="SAM" id="MobiDB-lite"/>
    </source>
</evidence>
<dbReference type="PANTHER" id="PTHR14195">
    <property type="entry name" value="G PATCH DOMAIN CONTAINING PROTEIN 2"/>
    <property type="match status" value="1"/>
</dbReference>
<dbReference type="InterPro" id="IPR051189">
    <property type="entry name" value="Splicing_assoc_domain"/>
</dbReference>
<dbReference type="InterPro" id="IPR000467">
    <property type="entry name" value="G_patch_dom"/>
</dbReference>
<dbReference type="PROSITE" id="PS50174">
    <property type="entry name" value="G_PATCH"/>
    <property type="match status" value="1"/>
</dbReference>
<gene>
    <name evidence="3" type="primary">GPATCH2_2</name>
    <name evidence="3" type="ORF">OS493_034324</name>
</gene>
<feature type="domain" description="G-patch" evidence="2">
    <location>
        <begin position="81"/>
        <end position="127"/>
    </location>
</feature>
<dbReference type="OrthoDB" id="6095487at2759"/>
<comment type="caution">
    <text evidence="3">The sequence shown here is derived from an EMBL/GenBank/DDBJ whole genome shotgun (WGS) entry which is preliminary data.</text>
</comment>
<dbReference type="GO" id="GO:0003676">
    <property type="term" value="F:nucleic acid binding"/>
    <property type="evidence" value="ECO:0007669"/>
    <property type="project" value="InterPro"/>
</dbReference>
<name>A0A9W9YK66_9CNID</name>
<evidence type="ECO:0000313" key="3">
    <source>
        <dbReference type="EMBL" id="KAJ7352719.1"/>
    </source>
</evidence>
<organism evidence="3 4">
    <name type="scientific">Desmophyllum pertusum</name>
    <dbReference type="NCBI Taxonomy" id="174260"/>
    <lineage>
        <taxon>Eukaryota</taxon>
        <taxon>Metazoa</taxon>
        <taxon>Cnidaria</taxon>
        <taxon>Anthozoa</taxon>
        <taxon>Hexacorallia</taxon>
        <taxon>Scleractinia</taxon>
        <taxon>Caryophylliina</taxon>
        <taxon>Caryophylliidae</taxon>
        <taxon>Desmophyllum</taxon>
    </lineage>
</organism>
<sequence length="128" mass="14159">MHVNRARIERELVYQWASLYSLQCQADPVHRGRVLLCKTSRFSPPRHPNRPGAESKRPRKTPPQIDGPHSTVGGEADPIPPSNIGNQMLRVMGWTPGSGLGTDRSGIKDPVRAYLRPKGLGLGHPWPS</sequence>